<proteinExistence type="predicted"/>
<reference evidence="1" key="1">
    <citation type="submission" date="2020-10" db="EMBL/GenBank/DDBJ databases">
        <authorList>
            <person name="Han B."/>
            <person name="Lu T."/>
            <person name="Zhao Q."/>
            <person name="Huang X."/>
            <person name="Zhao Y."/>
        </authorList>
    </citation>
    <scope>NUCLEOTIDE SEQUENCE</scope>
</reference>
<name>A0A811QPA0_9POAL</name>
<evidence type="ECO:0000313" key="2">
    <source>
        <dbReference type="Proteomes" id="UP000604825"/>
    </source>
</evidence>
<organism evidence="1 2">
    <name type="scientific">Miscanthus lutarioriparius</name>
    <dbReference type="NCBI Taxonomy" id="422564"/>
    <lineage>
        <taxon>Eukaryota</taxon>
        <taxon>Viridiplantae</taxon>
        <taxon>Streptophyta</taxon>
        <taxon>Embryophyta</taxon>
        <taxon>Tracheophyta</taxon>
        <taxon>Spermatophyta</taxon>
        <taxon>Magnoliopsida</taxon>
        <taxon>Liliopsida</taxon>
        <taxon>Poales</taxon>
        <taxon>Poaceae</taxon>
        <taxon>PACMAD clade</taxon>
        <taxon>Panicoideae</taxon>
        <taxon>Andropogonodae</taxon>
        <taxon>Andropogoneae</taxon>
        <taxon>Saccharinae</taxon>
        <taxon>Miscanthus</taxon>
    </lineage>
</organism>
<gene>
    <name evidence="1" type="ORF">NCGR_LOCUS42990</name>
</gene>
<accession>A0A811QPA0</accession>
<sequence length="100" mass="10855">MQCLVRAVVQSTCAVVEGYDGQRFASTGRGASAAKGYYIKQRHVALHKRMRLAHKHHQLQRILAKLGAMEGNLDKVEVPLGVGAEIGRWFCAAIGGILIA</sequence>
<dbReference type="AlphaFoldDB" id="A0A811QPA0"/>
<comment type="caution">
    <text evidence="1">The sequence shown here is derived from an EMBL/GenBank/DDBJ whole genome shotgun (WGS) entry which is preliminary data.</text>
</comment>
<evidence type="ECO:0000313" key="1">
    <source>
        <dbReference type="EMBL" id="CAD6259553.1"/>
    </source>
</evidence>
<dbReference type="Proteomes" id="UP000604825">
    <property type="component" value="Unassembled WGS sequence"/>
</dbReference>
<keyword evidence="2" id="KW-1185">Reference proteome</keyword>
<protein>
    <submittedName>
        <fullName evidence="1">Uncharacterized protein</fullName>
    </submittedName>
</protein>
<dbReference type="EMBL" id="CAJGYO010000011">
    <property type="protein sequence ID" value="CAD6259553.1"/>
    <property type="molecule type" value="Genomic_DNA"/>
</dbReference>